<feature type="domain" description="RING-type" evidence="9">
    <location>
        <begin position="65"/>
        <end position="105"/>
    </location>
</feature>
<dbReference type="InterPro" id="IPR027370">
    <property type="entry name" value="Znf-RING_euk"/>
</dbReference>
<dbReference type="GO" id="GO:0008270">
    <property type="term" value="F:zinc ion binding"/>
    <property type="evidence" value="ECO:0007669"/>
    <property type="project" value="UniProtKB-KW"/>
</dbReference>
<keyword evidence="4" id="KW-0862">Zinc</keyword>
<evidence type="ECO:0000256" key="6">
    <source>
        <dbReference type="PROSITE-ProRule" id="PRU00023"/>
    </source>
</evidence>
<evidence type="ECO:0000259" key="9">
    <source>
        <dbReference type="PROSITE" id="PS50089"/>
    </source>
</evidence>
<feature type="repeat" description="ANK" evidence="6">
    <location>
        <begin position="204"/>
        <end position="236"/>
    </location>
</feature>
<feature type="compositionally biased region" description="Low complexity" evidence="8">
    <location>
        <begin position="21"/>
        <end position="42"/>
    </location>
</feature>
<evidence type="ECO:0000313" key="11">
    <source>
        <dbReference type="EMBL" id="CAF1582198.1"/>
    </source>
</evidence>
<evidence type="ECO:0000256" key="7">
    <source>
        <dbReference type="PROSITE-ProRule" id="PRU00175"/>
    </source>
</evidence>
<evidence type="ECO:0000256" key="2">
    <source>
        <dbReference type="ARBA" id="ARBA00022737"/>
    </source>
</evidence>
<dbReference type="PROSITE" id="PS50297">
    <property type="entry name" value="ANK_REP_REGION"/>
    <property type="match status" value="1"/>
</dbReference>
<dbReference type="PANTHER" id="PTHR24180:SF45">
    <property type="entry name" value="POLY [ADP-RIBOSE] POLYMERASE TANKYRASE"/>
    <property type="match status" value="1"/>
</dbReference>
<dbReference type="SUPFAM" id="SSF57850">
    <property type="entry name" value="RING/U-box"/>
    <property type="match status" value="1"/>
</dbReference>
<keyword evidence="12" id="KW-1185">Reference proteome</keyword>
<keyword evidence="2" id="KW-0677">Repeat</keyword>
<keyword evidence="3 7" id="KW-0863">Zinc-finger</keyword>
<evidence type="ECO:0000256" key="5">
    <source>
        <dbReference type="ARBA" id="ARBA00023043"/>
    </source>
</evidence>
<dbReference type="Proteomes" id="UP000663832">
    <property type="component" value="Unassembled WGS sequence"/>
</dbReference>
<gene>
    <name evidence="10" type="ORF">BJG266_LOCUS33022</name>
    <name evidence="11" type="ORF">QVE165_LOCUS50175</name>
</gene>
<dbReference type="EMBL" id="CAJNOM010000963">
    <property type="protein sequence ID" value="CAF1582198.1"/>
    <property type="molecule type" value="Genomic_DNA"/>
</dbReference>
<dbReference type="InterPro" id="IPR002110">
    <property type="entry name" value="Ankyrin_rpt"/>
</dbReference>
<keyword evidence="1" id="KW-0479">Metal-binding</keyword>
<dbReference type="Gene3D" id="1.25.40.20">
    <property type="entry name" value="Ankyrin repeat-containing domain"/>
    <property type="match status" value="1"/>
</dbReference>
<sequence>MSRVATSYPTTRYNNGVGQASTSFLSRSSSNSSSSNSMNNGNSGRGATVHSAAPPPAQKETVHACPLCNHLYKDPRVLPCTHTYCLNCIRDKLMHNDRVTCAKCQYRVQPFDEADLNELPRNLILSQEWRNNVDKTSASLIYTKHRPNTPEREAKSLSQILTKTKITNGATSPFYNACRDNNINSVKHYLQQMSVEEVNQMEPNGSTAFHVAAYQGHEEIVELLLQKGACHSAINKYNCTPFDEAKTDKIKQMIRRRTNNTRFISDCVEWILSTNDADYQAHEYWKKLESYGKDPNVYQLIVYIKQNYVERYLQDIDGIDTIKQYFNMSIKEKDPVYLLKAYTAETGFYSLLNVHLAQLRLKI</sequence>
<keyword evidence="5 6" id="KW-0040">ANK repeat</keyword>
<dbReference type="PROSITE" id="PS50088">
    <property type="entry name" value="ANK_REPEAT"/>
    <property type="match status" value="1"/>
</dbReference>
<organism evidence="10 13">
    <name type="scientific">Adineta steineri</name>
    <dbReference type="NCBI Taxonomy" id="433720"/>
    <lineage>
        <taxon>Eukaryota</taxon>
        <taxon>Metazoa</taxon>
        <taxon>Spiralia</taxon>
        <taxon>Gnathifera</taxon>
        <taxon>Rotifera</taxon>
        <taxon>Eurotatoria</taxon>
        <taxon>Bdelloidea</taxon>
        <taxon>Adinetida</taxon>
        <taxon>Adinetidae</taxon>
        <taxon>Adineta</taxon>
    </lineage>
</organism>
<dbReference type="InterPro" id="IPR017907">
    <property type="entry name" value="Znf_RING_CS"/>
</dbReference>
<evidence type="ECO:0000256" key="1">
    <source>
        <dbReference type="ARBA" id="ARBA00022723"/>
    </source>
</evidence>
<dbReference type="SMART" id="SM00184">
    <property type="entry name" value="RING"/>
    <property type="match status" value="1"/>
</dbReference>
<accession>A0A815EV79</accession>
<feature type="region of interest" description="Disordered" evidence="8">
    <location>
        <begin position="19"/>
        <end position="56"/>
    </location>
</feature>
<dbReference type="Pfam" id="PF12796">
    <property type="entry name" value="Ank_2"/>
    <property type="match status" value="1"/>
</dbReference>
<evidence type="ECO:0000313" key="13">
    <source>
        <dbReference type="Proteomes" id="UP000663877"/>
    </source>
</evidence>
<protein>
    <recommendedName>
        <fullName evidence="9">RING-type domain-containing protein</fullName>
    </recommendedName>
</protein>
<dbReference type="InterPro" id="IPR051637">
    <property type="entry name" value="Ank_repeat_dom-contain_49"/>
</dbReference>
<dbReference type="PROSITE" id="PS00518">
    <property type="entry name" value="ZF_RING_1"/>
    <property type="match status" value="1"/>
</dbReference>
<dbReference type="SMART" id="SM00248">
    <property type="entry name" value="ANK"/>
    <property type="match status" value="1"/>
</dbReference>
<dbReference type="EMBL" id="CAJNOI010000601">
    <property type="protein sequence ID" value="CAF1314927.1"/>
    <property type="molecule type" value="Genomic_DNA"/>
</dbReference>
<dbReference type="InterPro" id="IPR001841">
    <property type="entry name" value="Znf_RING"/>
</dbReference>
<dbReference type="InterPro" id="IPR013083">
    <property type="entry name" value="Znf_RING/FYVE/PHD"/>
</dbReference>
<comment type="caution">
    <text evidence="10">The sequence shown here is derived from an EMBL/GenBank/DDBJ whole genome shotgun (WGS) entry which is preliminary data.</text>
</comment>
<dbReference type="Gene3D" id="3.30.40.10">
    <property type="entry name" value="Zinc/RING finger domain, C3HC4 (zinc finger)"/>
    <property type="match status" value="1"/>
</dbReference>
<dbReference type="InterPro" id="IPR036770">
    <property type="entry name" value="Ankyrin_rpt-contain_sf"/>
</dbReference>
<dbReference type="PROSITE" id="PS50089">
    <property type="entry name" value="ZF_RING_2"/>
    <property type="match status" value="1"/>
</dbReference>
<name>A0A815EV79_9BILA</name>
<evidence type="ECO:0000256" key="8">
    <source>
        <dbReference type="SAM" id="MobiDB-lite"/>
    </source>
</evidence>
<evidence type="ECO:0000313" key="10">
    <source>
        <dbReference type="EMBL" id="CAF1314927.1"/>
    </source>
</evidence>
<dbReference type="SUPFAM" id="SSF48403">
    <property type="entry name" value="Ankyrin repeat"/>
    <property type="match status" value="1"/>
</dbReference>
<dbReference type="Proteomes" id="UP000663877">
    <property type="component" value="Unassembled WGS sequence"/>
</dbReference>
<evidence type="ECO:0000256" key="3">
    <source>
        <dbReference type="ARBA" id="ARBA00022771"/>
    </source>
</evidence>
<dbReference type="OrthoDB" id="539213at2759"/>
<reference evidence="10" key="1">
    <citation type="submission" date="2021-02" db="EMBL/GenBank/DDBJ databases">
        <authorList>
            <person name="Nowell W R."/>
        </authorList>
    </citation>
    <scope>NUCLEOTIDE SEQUENCE</scope>
</reference>
<dbReference type="AlphaFoldDB" id="A0A815EV79"/>
<dbReference type="Pfam" id="PF13445">
    <property type="entry name" value="zf-RING_UBOX"/>
    <property type="match status" value="1"/>
</dbReference>
<evidence type="ECO:0000313" key="12">
    <source>
        <dbReference type="Proteomes" id="UP000663832"/>
    </source>
</evidence>
<evidence type="ECO:0000256" key="4">
    <source>
        <dbReference type="ARBA" id="ARBA00022833"/>
    </source>
</evidence>
<dbReference type="PANTHER" id="PTHR24180">
    <property type="entry name" value="CYCLIN-DEPENDENT KINASE INHIBITOR 2C-RELATED"/>
    <property type="match status" value="1"/>
</dbReference>
<proteinExistence type="predicted"/>